<reference evidence="1" key="2">
    <citation type="journal article" date="2000" name="Genome Res.">
        <title>Normalization and subtraction of cap-trapper-selected cDNAs to prepare full-length cDNA libraries for rapid discovery of new genes.</title>
        <authorList>
            <person name="Carninci P."/>
            <person name="Shibata Y."/>
            <person name="Hayatsu N."/>
            <person name="Sugahara Y."/>
            <person name="Shibata K."/>
            <person name="Itoh M."/>
            <person name="Konno H."/>
            <person name="Okazaki Y."/>
            <person name="Muramatsu M."/>
            <person name="Hayashizaki Y."/>
        </authorList>
    </citation>
    <scope>NUCLEOTIDE SEQUENCE</scope>
    <source>
        <strain evidence="1">C57BL/6J</strain>
        <tissue evidence="1">Whole body</tissue>
    </source>
</reference>
<organism evidence="1">
    <name type="scientific">Mus musculus</name>
    <name type="common">Mouse</name>
    <dbReference type="NCBI Taxonomy" id="10090"/>
    <lineage>
        <taxon>Eukaryota</taxon>
        <taxon>Metazoa</taxon>
        <taxon>Chordata</taxon>
        <taxon>Craniata</taxon>
        <taxon>Vertebrata</taxon>
        <taxon>Euteleostomi</taxon>
        <taxon>Mammalia</taxon>
        <taxon>Eutheria</taxon>
        <taxon>Euarchontoglires</taxon>
        <taxon>Glires</taxon>
        <taxon>Rodentia</taxon>
        <taxon>Myomorpha</taxon>
        <taxon>Muroidea</taxon>
        <taxon>Muridae</taxon>
        <taxon>Murinae</taxon>
        <taxon>Mus</taxon>
        <taxon>Mus</taxon>
    </lineage>
</organism>
<sequence length="137" mass="14494">MASLGLRAWRAPSQPPMCTLSDSSTVRCVAWGSRIGSSSRNTGAGVGPFMPKVCGDWSEGPMPWGCSPCLVRSGLGGFIYMWSLRAALAGLAACPRSCLGVLVVQNTSPLCEQNFKNGFLFPLVLGTKLRTSTLPLL</sequence>
<reference evidence="1" key="8">
    <citation type="journal article" date="2005" name="Science">
        <title>Antisense Transcription in the Mammalian Transcriptome.</title>
        <authorList>
            <consortium name="RIKEN Genome Exploration Research Group and Genome Science Group (Genome Network Project Core Group) and the FANTOM Consortium"/>
        </authorList>
    </citation>
    <scope>NUCLEOTIDE SEQUENCE</scope>
    <source>
        <strain evidence="1">C57BL/6J</strain>
        <tissue evidence="1">Whole body</tissue>
    </source>
</reference>
<reference evidence="1" key="3">
    <citation type="journal article" date="2000" name="Genome Res.">
        <title>RIKEN integrated sequence analysis (RISA) system--384-format sequencing pipeline with 384 multicapillary sequencer.</title>
        <authorList>
            <person name="Shibata K."/>
            <person name="Itoh M."/>
            <person name="Aizawa K."/>
            <person name="Nagaoka S."/>
            <person name="Sasaki N."/>
            <person name="Carninci P."/>
            <person name="Konno H."/>
            <person name="Akiyama J."/>
            <person name="Nishi K."/>
            <person name="Kitsunai T."/>
            <person name="Tashiro H."/>
            <person name="Itoh M."/>
            <person name="Sumi N."/>
            <person name="Ishii Y."/>
            <person name="Nakamura S."/>
            <person name="Hazama M."/>
            <person name="Nishine T."/>
            <person name="Harada A."/>
            <person name="Yamamoto R."/>
            <person name="Matsumoto H."/>
            <person name="Sakaguchi S."/>
            <person name="Ikegami T."/>
            <person name="Kashiwagi K."/>
            <person name="Fujiwake S."/>
            <person name="Inoue K."/>
            <person name="Togawa Y."/>
            <person name="Izawa M."/>
            <person name="Ohara E."/>
            <person name="Watahiki M."/>
            <person name="Yoneda Y."/>
            <person name="Ishikawa T."/>
            <person name="Ozawa K."/>
            <person name="Tanaka T."/>
            <person name="Matsuura S."/>
            <person name="Kawai J."/>
            <person name="Okazaki Y."/>
            <person name="Muramatsu M."/>
            <person name="Inoue Y."/>
            <person name="Kira A."/>
            <person name="Hayashizaki Y."/>
        </authorList>
    </citation>
    <scope>NUCLEOTIDE SEQUENCE</scope>
    <source>
        <strain evidence="1">C57BL/6J</strain>
        <tissue evidence="1">Whole body</tissue>
    </source>
</reference>
<name>Q9D0G5_MOUSE</name>
<gene>
    <name evidence="2" type="primary">Pgs1</name>
</gene>
<evidence type="ECO:0000313" key="1">
    <source>
        <dbReference type="EMBL" id="BAB27634.1"/>
    </source>
</evidence>
<proteinExistence type="evidence at transcript level"/>
<reference evidence="1" key="7">
    <citation type="journal article" date="2005" name="Science">
        <title>The Transcriptional Landscape of the Mammalian Genome.</title>
        <authorList>
            <consortium name="The FANTOM Consortium"/>
            <consortium name="Riken Genome Exploration Research Group and Genome Science Group (Genome Network Project Core Group)"/>
        </authorList>
    </citation>
    <scope>NUCLEOTIDE SEQUENCE</scope>
    <source>
        <strain evidence="1">C57BL/6J</strain>
        <tissue evidence="1">Whole body</tissue>
    </source>
</reference>
<reference evidence="1" key="5">
    <citation type="journal article" date="2001" name="Nature">
        <title>Functional annotation of a full-length mouse cDNA collection.</title>
        <authorList>
            <consortium name="The RIKEN Genome Exploration Research Group Phase II Team and the FANTOM Consortium"/>
        </authorList>
    </citation>
    <scope>NUCLEOTIDE SEQUENCE</scope>
    <source>
        <strain evidence="1">C57BL/6J</strain>
        <tissue evidence="1">Whole body</tissue>
    </source>
</reference>
<dbReference type="AlphaFoldDB" id="Q9D0G5"/>
<reference evidence="1" key="4">
    <citation type="submission" date="2000-07" db="EMBL/GenBank/DDBJ databases">
        <authorList>
            <person name="Adachi J."/>
            <person name="Aizawa K."/>
            <person name="Akahira S."/>
            <person name="Akimura T."/>
            <person name="Arai A."/>
            <person name="Aono H."/>
            <person name="Arakawa T."/>
            <person name="Bono H."/>
            <person name="Carninci P."/>
            <person name="Fukuda S."/>
            <person name="Fukunishi Y."/>
            <person name="Furuno M."/>
            <person name="Hanagaki T."/>
            <person name="Hara A."/>
            <person name="Hayatsu N."/>
            <person name="Hiramoto K."/>
            <person name="Hiraoka T."/>
            <person name="Hori F."/>
            <person name="Imotani K."/>
            <person name="Ishii Y."/>
            <person name="Itoh M."/>
            <person name="Izawa M."/>
            <person name="Kasukawa T."/>
            <person name="Kato H."/>
            <person name="Kawai J."/>
            <person name="Kojima Y."/>
            <person name="Konno H."/>
            <person name="Kouda M."/>
            <person name="Koya S."/>
            <person name="Kurihara C."/>
            <person name="Matsuyama T."/>
            <person name="Miyazaki A."/>
            <person name="Nishi K."/>
            <person name="Nomura K."/>
            <person name="Numazaki R."/>
            <person name="Ohno M."/>
            <person name="Okazaki Y."/>
            <person name="Okido T."/>
            <person name="Owa C."/>
            <person name="Saito H."/>
            <person name="Saito R."/>
            <person name="Sakai C."/>
            <person name="Sakai K."/>
            <person name="Sano H."/>
            <person name="Sasaki D."/>
            <person name="Shibata K."/>
            <person name="Shibata Y."/>
            <person name="Shinagawa A."/>
            <person name="Shiraki T."/>
            <person name="Sogabe Y."/>
            <person name="Suzuki H."/>
            <person name="Tagami M."/>
            <person name="Tagawa A."/>
            <person name="Takahashi F."/>
            <person name="Tanaka T."/>
            <person name="Tejima Y."/>
            <person name="Toya T."/>
            <person name="Yamamura T."/>
            <person name="Yasunishi A."/>
            <person name="Yoshida K."/>
            <person name="Yoshino M."/>
            <person name="Muramatsu M."/>
            <person name="Hayashizaki Y."/>
        </authorList>
    </citation>
    <scope>NUCLEOTIDE SEQUENCE</scope>
    <source>
        <strain evidence="1">C57BL/6J</strain>
        <tissue evidence="1">Whole body</tissue>
    </source>
</reference>
<dbReference type="AGR" id="MGI:1921701"/>
<evidence type="ECO:0000313" key="2">
    <source>
        <dbReference type="MGI" id="MGI:1921701"/>
    </source>
</evidence>
<reference evidence="1" key="1">
    <citation type="journal article" date="1999" name="Methods Enzymol.">
        <title>High-efficiency full-length cDNA cloning.</title>
        <authorList>
            <person name="Carninci P."/>
            <person name="Hayashizaki Y."/>
        </authorList>
    </citation>
    <scope>NUCLEOTIDE SEQUENCE</scope>
    <source>
        <strain evidence="1">C57BL/6J</strain>
        <tissue evidence="1">Whole body</tissue>
    </source>
</reference>
<protein>
    <submittedName>
        <fullName evidence="1">Uncharacterized protein</fullName>
    </submittedName>
</protein>
<dbReference type="UCSC" id="uc056ypg.1">
    <property type="organism name" value="mouse"/>
</dbReference>
<reference evidence="1" key="6">
    <citation type="journal article" date="2002" name="Nature">
        <title>Analysis of the mouse transcriptome based on functional annotation of 60,770 full-length cDNAs.</title>
        <authorList>
            <consortium name="The FANTOM Consortium and the RIKEN Genome Exploration Research Group Phase I and II Team"/>
        </authorList>
    </citation>
    <scope>NUCLEOTIDE SEQUENCE</scope>
    <source>
        <strain evidence="1">C57BL/6J</strain>
        <tissue evidence="1">Whole body</tissue>
    </source>
</reference>
<accession>Q9D0G5</accession>
<dbReference type="EMBL" id="AK011463">
    <property type="protein sequence ID" value="BAB27634.1"/>
    <property type="molecule type" value="mRNA"/>
</dbReference>
<dbReference type="MGI" id="MGI:1921701">
    <property type="gene designation" value="Pgs1"/>
</dbReference>